<dbReference type="PANTHER" id="PTHR47926">
    <property type="entry name" value="PENTATRICOPEPTIDE REPEAT-CONTAINING PROTEIN"/>
    <property type="match status" value="1"/>
</dbReference>
<dbReference type="GO" id="GO:0003723">
    <property type="term" value="F:RNA binding"/>
    <property type="evidence" value="ECO:0007669"/>
    <property type="project" value="InterPro"/>
</dbReference>
<name>A0AAV1WJI6_LUPLU</name>
<feature type="repeat" description="PPR" evidence="2">
    <location>
        <begin position="111"/>
        <end position="145"/>
    </location>
</feature>
<dbReference type="InterPro" id="IPR002885">
    <property type="entry name" value="PPR_rpt"/>
</dbReference>
<dbReference type="Pfam" id="PF01535">
    <property type="entry name" value="PPR"/>
    <property type="match status" value="4"/>
</dbReference>
<dbReference type="FunFam" id="1.25.40.10:FF:000090">
    <property type="entry name" value="Pentatricopeptide repeat-containing protein, chloroplastic"/>
    <property type="match status" value="1"/>
</dbReference>
<evidence type="ECO:0000256" key="2">
    <source>
        <dbReference type="PROSITE-ProRule" id="PRU00708"/>
    </source>
</evidence>
<organism evidence="3 4">
    <name type="scientific">Lupinus luteus</name>
    <name type="common">European yellow lupine</name>
    <dbReference type="NCBI Taxonomy" id="3873"/>
    <lineage>
        <taxon>Eukaryota</taxon>
        <taxon>Viridiplantae</taxon>
        <taxon>Streptophyta</taxon>
        <taxon>Embryophyta</taxon>
        <taxon>Tracheophyta</taxon>
        <taxon>Spermatophyta</taxon>
        <taxon>Magnoliopsida</taxon>
        <taxon>eudicotyledons</taxon>
        <taxon>Gunneridae</taxon>
        <taxon>Pentapetalae</taxon>
        <taxon>rosids</taxon>
        <taxon>fabids</taxon>
        <taxon>Fabales</taxon>
        <taxon>Fabaceae</taxon>
        <taxon>Papilionoideae</taxon>
        <taxon>50 kb inversion clade</taxon>
        <taxon>genistoids sensu lato</taxon>
        <taxon>core genistoids</taxon>
        <taxon>Genisteae</taxon>
        <taxon>Lupinus</taxon>
    </lineage>
</organism>
<dbReference type="Proteomes" id="UP001497480">
    <property type="component" value="Unassembled WGS sequence"/>
</dbReference>
<proteinExistence type="predicted"/>
<dbReference type="EMBL" id="CAXHTB010000007">
    <property type="protein sequence ID" value="CAL0309499.1"/>
    <property type="molecule type" value="Genomic_DNA"/>
</dbReference>
<feature type="repeat" description="PPR" evidence="2">
    <location>
        <begin position="312"/>
        <end position="346"/>
    </location>
</feature>
<reference evidence="3 4" key="1">
    <citation type="submission" date="2024-03" db="EMBL/GenBank/DDBJ databases">
        <authorList>
            <person name="Martinez-Hernandez J."/>
        </authorList>
    </citation>
    <scope>NUCLEOTIDE SEQUENCE [LARGE SCALE GENOMIC DNA]</scope>
</reference>
<feature type="repeat" description="PPR" evidence="2">
    <location>
        <begin position="413"/>
        <end position="447"/>
    </location>
</feature>
<protein>
    <recommendedName>
        <fullName evidence="5">Pentatricopeptide repeat-containing protein</fullName>
    </recommendedName>
</protein>
<dbReference type="FunFam" id="1.25.40.10:FF:000285">
    <property type="entry name" value="Pentatricopeptide repeat-containing protein, chloroplastic"/>
    <property type="match status" value="1"/>
</dbReference>
<feature type="repeat" description="PPR" evidence="2">
    <location>
        <begin position="213"/>
        <end position="247"/>
    </location>
</feature>
<dbReference type="GO" id="GO:0009451">
    <property type="term" value="P:RNA modification"/>
    <property type="evidence" value="ECO:0007669"/>
    <property type="project" value="InterPro"/>
</dbReference>
<evidence type="ECO:0000313" key="3">
    <source>
        <dbReference type="EMBL" id="CAL0309499.1"/>
    </source>
</evidence>
<dbReference type="PANTHER" id="PTHR47926:SF544">
    <property type="entry name" value="PENTACOTRIPEPTIDE-REPEAT REGION OF PRORP DOMAIN-CONTAINING PROTEIN"/>
    <property type="match status" value="1"/>
</dbReference>
<keyword evidence="4" id="KW-1185">Reference proteome</keyword>
<evidence type="ECO:0000313" key="4">
    <source>
        <dbReference type="Proteomes" id="UP001497480"/>
    </source>
</evidence>
<comment type="caution">
    <text evidence="3">The sequence shown here is derived from an EMBL/GenBank/DDBJ whole genome shotgun (WGS) entry which is preliminary data.</text>
</comment>
<dbReference type="InterPro" id="IPR046960">
    <property type="entry name" value="PPR_At4g14850-like_plant"/>
</dbReference>
<accession>A0AAV1WJI6</accession>
<sequence length="581" mass="64489">MSIHAASALFTQLSNHIKTFVSKGLYHQTLDLFKQLHISDHHHAISSVLPSVIKACSSVQFHSFATQLHCLAFKKGSHFDSVVSNSIISMYAKFYDVGSARKVFDTMPHRDSITWNSMINCYLQNGYLEEALETLKDMYLLGFAAKPELLASVVSNCGREMGSRVGRQIHALVIVDDRIEKSVFLSTALVDFYFKCNESSTALRVFDGMEVKNEVSWTAIISGCTANQDYDVAFACLRAMQSNGFKPNRVTLIAILPACAHVKHGKEIHGYGFRHGFESSHSFSSALINMYCHCGESLHLAEPIFEGSSFRDVVLWSSIIGSYSRRGDSYKALTLFNKMLAEETKPNSVTLLAVISACTNFSSLKHVCAVHGYILKLGFIFIISVGNALINMYAKCGSIDDSRKIFLEMPSRDSISWSTLISAYGLHGCGEQALQVFYEMKERGVKLDAITLVAVLSACNHAGLVREGELVFKQVSTDCEIPLTIEHYACMVDLLGRSGKLQDALQILRTMPMKPSARIWSSLVSSCKLHGRFDIAEMLAPQLIRSEPNNAANYTLLNMICAERGHWLGGFHEKMNASSRM</sequence>
<dbReference type="NCBIfam" id="TIGR00756">
    <property type="entry name" value="PPR"/>
    <property type="match status" value="5"/>
</dbReference>
<dbReference type="InterPro" id="IPR011990">
    <property type="entry name" value="TPR-like_helical_dom_sf"/>
</dbReference>
<evidence type="ECO:0008006" key="5">
    <source>
        <dbReference type="Google" id="ProtNLM"/>
    </source>
</evidence>
<dbReference type="AlphaFoldDB" id="A0AAV1WJI6"/>
<dbReference type="Pfam" id="PF13041">
    <property type="entry name" value="PPR_2"/>
    <property type="match status" value="3"/>
</dbReference>
<gene>
    <name evidence="3" type="ORF">LLUT_LOCUS10559</name>
</gene>
<evidence type="ECO:0000256" key="1">
    <source>
        <dbReference type="ARBA" id="ARBA00022737"/>
    </source>
</evidence>
<keyword evidence="1" id="KW-0677">Repeat</keyword>
<dbReference type="Gene3D" id="1.25.40.10">
    <property type="entry name" value="Tetratricopeptide repeat domain"/>
    <property type="match status" value="4"/>
</dbReference>
<dbReference type="PROSITE" id="PS51375">
    <property type="entry name" value="PPR"/>
    <property type="match status" value="4"/>
</dbReference>
<dbReference type="FunFam" id="1.25.40.10:FF:000344">
    <property type="entry name" value="Pentatricopeptide repeat-containing protein"/>
    <property type="match status" value="1"/>
</dbReference>